<dbReference type="PROSITE" id="PS51257">
    <property type="entry name" value="PROKAR_LIPOPROTEIN"/>
    <property type="match status" value="1"/>
</dbReference>
<evidence type="ECO:0000313" key="3">
    <source>
        <dbReference type="Proteomes" id="UP000182840"/>
    </source>
</evidence>
<protein>
    <submittedName>
        <fullName evidence="2">Entericidin</fullName>
    </submittedName>
</protein>
<proteinExistence type="predicted"/>
<organism evidence="2 3">
    <name type="scientific">Aquibium oceanicum</name>
    <dbReference type="NCBI Taxonomy" id="1670800"/>
    <lineage>
        <taxon>Bacteria</taxon>
        <taxon>Pseudomonadati</taxon>
        <taxon>Pseudomonadota</taxon>
        <taxon>Alphaproteobacteria</taxon>
        <taxon>Hyphomicrobiales</taxon>
        <taxon>Phyllobacteriaceae</taxon>
        <taxon>Aquibium</taxon>
    </lineage>
</organism>
<keyword evidence="3" id="KW-1185">Reference proteome</keyword>
<keyword evidence="1" id="KW-0732">Signal</keyword>
<feature type="chain" id="PRO_5012927806" evidence="1">
    <location>
        <begin position="23"/>
        <end position="51"/>
    </location>
</feature>
<reference evidence="3" key="1">
    <citation type="submission" date="2016-11" db="EMBL/GenBank/DDBJ databases">
        <title>Mesorhizobium oceanicum sp. nov., isolated from deep seawater in South China Sea.</title>
        <authorList>
            <person name="Fu G.-Y."/>
        </authorList>
    </citation>
    <scope>NUCLEOTIDE SEQUENCE [LARGE SCALE GENOMIC DNA]</scope>
    <source>
        <strain evidence="3">B7</strain>
    </source>
</reference>
<dbReference type="Proteomes" id="UP000182840">
    <property type="component" value="Chromosome"/>
</dbReference>
<gene>
    <name evidence="2" type="ORF">BSQ44_15575</name>
</gene>
<dbReference type="RefSeq" id="WP_072605774.1">
    <property type="nucleotide sequence ID" value="NZ_CP018171.1"/>
</dbReference>
<dbReference type="KEGG" id="meso:BSQ44_15575"/>
<name>A0A1L3STC0_9HYPH</name>
<evidence type="ECO:0000256" key="1">
    <source>
        <dbReference type="SAM" id="SignalP"/>
    </source>
</evidence>
<sequence length="51" mass="5216">MQTSILRILVIATLALATTACANTIRGLGRDTANTVNATQNAGEDIAEAAD</sequence>
<dbReference type="EMBL" id="CP018171">
    <property type="protein sequence ID" value="APH72620.1"/>
    <property type="molecule type" value="Genomic_DNA"/>
</dbReference>
<evidence type="ECO:0000313" key="2">
    <source>
        <dbReference type="EMBL" id="APH72620.1"/>
    </source>
</evidence>
<feature type="signal peptide" evidence="1">
    <location>
        <begin position="1"/>
        <end position="22"/>
    </location>
</feature>
<accession>A0A1L3STC0</accession>
<dbReference type="AlphaFoldDB" id="A0A1L3STC0"/>